<accession>A0ABD3FEL4</accession>
<evidence type="ECO:0000313" key="3">
    <source>
        <dbReference type="Proteomes" id="UP001632037"/>
    </source>
</evidence>
<evidence type="ECO:0000256" key="1">
    <source>
        <dbReference type="SAM" id="MobiDB-lite"/>
    </source>
</evidence>
<evidence type="ECO:0000313" key="2">
    <source>
        <dbReference type="EMBL" id="KAL3665387.1"/>
    </source>
</evidence>
<protein>
    <submittedName>
        <fullName evidence="2">Uncharacterized protein</fullName>
    </submittedName>
</protein>
<reference evidence="2 3" key="1">
    <citation type="submission" date="2024-09" db="EMBL/GenBank/DDBJ databases">
        <title>Genome sequencing and assembly of Phytophthora oleae, isolate VK10A, causative agent of rot of olive drupes.</title>
        <authorList>
            <person name="Conti Taguali S."/>
            <person name="Riolo M."/>
            <person name="La Spada F."/>
            <person name="Cacciola S.O."/>
            <person name="Dionisio G."/>
        </authorList>
    </citation>
    <scope>NUCLEOTIDE SEQUENCE [LARGE SCALE GENOMIC DNA]</scope>
    <source>
        <strain evidence="2 3">VK10A</strain>
    </source>
</reference>
<sequence>MSVQSLSSVTDAKITPASASFKAAAVATQGDPQHASWFDCIFATMAAKTWGDHGRVQLQLEMDKTLPLTKQIQDEKLVVEAAGDTKVEEQKPQQSPEGPDASNASASETEHARTNWLELRARVENANPRVFAYHDDPKYLQQCEDAKQRRALAAAMSISPSWY</sequence>
<dbReference type="AlphaFoldDB" id="A0ABD3FEL4"/>
<dbReference type="Proteomes" id="UP001632037">
    <property type="component" value="Unassembled WGS sequence"/>
</dbReference>
<feature type="compositionally biased region" description="Polar residues" evidence="1">
    <location>
        <begin position="92"/>
        <end position="107"/>
    </location>
</feature>
<gene>
    <name evidence="2" type="ORF">V7S43_009425</name>
</gene>
<feature type="region of interest" description="Disordered" evidence="1">
    <location>
        <begin position="81"/>
        <end position="112"/>
    </location>
</feature>
<comment type="caution">
    <text evidence="2">The sequence shown here is derived from an EMBL/GenBank/DDBJ whole genome shotgun (WGS) entry which is preliminary data.</text>
</comment>
<name>A0ABD3FEL4_9STRA</name>
<dbReference type="EMBL" id="JBIMZQ010000020">
    <property type="protein sequence ID" value="KAL3665387.1"/>
    <property type="molecule type" value="Genomic_DNA"/>
</dbReference>
<feature type="compositionally biased region" description="Basic and acidic residues" evidence="1">
    <location>
        <begin position="81"/>
        <end position="91"/>
    </location>
</feature>
<organism evidence="2 3">
    <name type="scientific">Phytophthora oleae</name>
    <dbReference type="NCBI Taxonomy" id="2107226"/>
    <lineage>
        <taxon>Eukaryota</taxon>
        <taxon>Sar</taxon>
        <taxon>Stramenopiles</taxon>
        <taxon>Oomycota</taxon>
        <taxon>Peronosporomycetes</taxon>
        <taxon>Peronosporales</taxon>
        <taxon>Peronosporaceae</taxon>
        <taxon>Phytophthora</taxon>
    </lineage>
</organism>
<keyword evidence="3" id="KW-1185">Reference proteome</keyword>
<proteinExistence type="predicted"/>